<feature type="compositionally biased region" description="Low complexity" evidence="5">
    <location>
        <begin position="123"/>
        <end position="225"/>
    </location>
</feature>
<evidence type="ECO:0000256" key="1">
    <source>
        <dbReference type="ARBA" id="ARBA00004496"/>
    </source>
</evidence>
<feature type="compositionally biased region" description="Low complexity" evidence="5">
    <location>
        <begin position="76"/>
        <end position="87"/>
    </location>
</feature>
<accession>A0A4D7QYF0</accession>
<reference evidence="8 9" key="1">
    <citation type="submission" date="2019-04" db="EMBL/GenBank/DDBJ databases">
        <title>Phreatobacter aquaticus sp. nov.</title>
        <authorList>
            <person name="Choi A."/>
            <person name="Baek K."/>
        </authorList>
    </citation>
    <scope>NUCLEOTIDE SEQUENCE [LARGE SCALE GENOMIC DNA]</scope>
    <source>
        <strain evidence="8 9">NMCR1094</strain>
    </source>
</reference>
<keyword evidence="3" id="KW-0808">Transferase</keyword>
<dbReference type="Pfam" id="PF00561">
    <property type="entry name" value="Abhydrolase_1"/>
    <property type="match status" value="1"/>
</dbReference>
<comment type="subcellular location">
    <subcellularLocation>
        <location evidence="1">Cytoplasm</location>
    </subcellularLocation>
</comment>
<dbReference type="Gene3D" id="3.40.50.1820">
    <property type="entry name" value="alpha/beta hydrolase"/>
    <property type="match status" value="1"/>
</dbReference>
<dbReference type="AlphaFoldDB" id="A0A4D7QYF0"/>
<evidence type="ECO:0000313" key="8">
    <source>
        <dbReference type="EMBL" id="QCK88862.1"/>
    </source>
</evidence>
<protein>
    <submittedName>
        <fullName evidence="8">Class I poly(R)-hydroxyalkanoic acid synthase</fullName>
    </submittedName>
</protein>
<dbReference type="OrthoDB" id="7208816at2"/>
<feature type="domain" description="Poly-beta-hydroxybutyrate polymerase N-terminal" evidence="7">
    <location>
        <begin position="385"/>
        <end position="556"/>
    </location>
</feature>
<evidence type="ECO:0000256" key="3">
    <source>
        <dbReference type="ARBA" id="ARBA00022679"/>
    </source>
</evidence>
<evidence type="ECO:0000256" key="5">
    <source>
        <dbReference type="SAM" id="MobiDB-lite"/>
    </source>
</evidence>
<dbReference type="KEGG" id="paqt:E8L99_18585"/>
<dbReference type="NCBIfam" id="TIGR01838">
    <property type="entry name" value="PHA_synth_I"/>
    <property type="match status" value="1"/>
</dbReference>
<dbReference type="EMBL" id="CP039865">
    <property type="protein sequence ID" value="QCK88862.1"/>
    <property type="molecule type" value="Genomic_DNA"/>
</dbReference>
<evidence type="ECO:0000256" key="4">
    <source>
        <dbReference type="ARBA" id="ARBA00023315"/>
    </source>
</evidence>
<dbReference type="InterPro" id="IPR029058">
    <property type="entry name" value="AB_hydrolase_fold"/>
</dbReference>
<dbReference type="PANTHER" id="PTHR36837:SF5">
    <property type="entry name" value="POLY-3-HYDROXYBUTYRATE SYNTHASE"/>
    <property type="match status" value="1"/>
</dbReference>
<evidence type="ECO:0000259" key="6">
    <source>
        <dbReference type="Pfam" id="PF00561"/>
    </source>
</evidence>
<sequence>MAKSDSSKPKGAKASKPAPGAVKTAAAKTAKSVAPKVAEPPAAAPKPGSKAATGRNTANVPSKAAVAKSARPEQPAGKASTGKTAAADKPQQTKSAATKAPPVAPPARVKAGKATATTPVSVKSPPGKGQAAKAASGKAPAVKAPPMKAAAAKASKPSGKTAPLSDMAAKGQAKPPASQAPAAQKAKAAPKAKVAPDGKAAPALVSPPAAPASKPASKPRVAAAAPVAVVKAPPPARPKLVAIEGGAATKLATLTAPPPSPAKPVLPPQAASPPGETPADDPFRFQAMDVERLSTNVARFVELGGKALANYLKPRESGEKTGEPPDAVADVVKTLGQVAEYWLKDPARTLQAQTQVAGRYFDLWSQSLKAMSGEPAEPVAKPDPRDARFKDRQWNDNPFFDFLKQFYLVTTDLAETFVTQAELDEHLKHKASFYMKQIANALSPSNFVPTNPELLRETIGSSGENLVRGMQMLGEDIERGGGDLRIRQSDDTSFALGRNLAMTPGKVVHENDLIQLIQYTPTTETVGRIPLVIVPPWINKFYILDLVADKSFIKWAVDQGLTVFVISWVNPDERHAHKSFDDYMLEGPLSAFRVASEITGQKKLHTIGYCVGGTLLAVTLAYMAAKGIDQVETATFFTTQVDFTYAGDLKVFVDEEQIQSLEKRMAQHGYLEGKEMATAFNMLRSNDLIWSYVVNNYMKGKAPMPFDLLYWNADSPRMPAANHSFYLRHCYLQNDLSNGRMEVAGEKLDLKKVKVPVYNLATREDHIAPARSVFLGSSAFGGQVDYVMAGSGHIAGVVNPPAKHKYQHWTGGPPTGSFENWLASATEHPGSWWPHWREWIRARDGKEVAARPVGSPTYPPIEDAPGRYVKVKV</sequence>
<dbReference type="GO" id="GO:0016746">
    <property type="term" value="F:acyltransferase activity"/>
    <property type="evidence" value="ECO:0007669"/>
    <property type="project" value="UniProtKB-KW"/>
</dbReference>
<feature type="compositionally biased region" description="Low complexity" evidence="5">
    <location>
        <begin position="94"/>
        <end position="114"/>
    </location>
</feature>
<dbReference type="InterPro" id="IPR051321">
    <property type="entry name" value="PHA/PHB_synthase"/>
</dbReference>
<feature type="compositionally biased region" description="Low complexity" evidence="5">
    <location>
        <begin position="12"/>
        <end position="52"/>
    </location>
</feature>
<feature type="compositionally biased region" description="Pro residues" evidence="5">
    <location>
        <begin position="256"/>
        <end position="271"/>
    </location>
</feature>
<evidence type="ECO:0000256" key="2">
    <source>
        <dbReference type="ARBA" id="ARBA00022490"/>
    </source>
</evidence>
<keyword evidence="4" id="KW-0012">Acyltransferase</keyword>
<evidence type="ECO:0000259" key="7">
    <source>
        <dbReference type="Pfam" id="PF07167"/>
    </source>
</evidence>
<dbReference type="GO" id="GO:0005737">
    <property type="term" value="C:cytoplasm"/>
    <property type="evidence" value="ECO:0007669"/>
    <property type="project" value="UniProtKB-SubCell"/>
</dbReference>
<keyword evidence="2" id="KW-0963">Cytoplasm</keyword>
<dbReference type="InterPro" id="IPR000073">
    <property type="entry name" value="AB_hydrolase_1"/>
</dbReference>
<feature type="region of interest" description="Disordered" evidence="5">
    <location>
        <begin position="1"/>
        <end position="225"/>
    </location>
</feature>
<organism evidence="8 9">
    <name type="scientific">Phreatobacter aquaticus</name>
    <dbReference type="NCBI Taxonomy" id="2570229"/>
    <lineage>
        <taxon>Bacteria</taxon>
        <taxon>Pseudomonadati</taxon>
        <taxon>Pseudomonadota</taxon>
        <taxon>Alphaproteobacteria</taxon>
        <taxon>Hyphomicrobiales</taxon>
        <taxon>Phreatobacteraceae</taxon>
        <taxon>Phreatobacter</taxon>
    </lineage>
</organism>
<dbReference type="Pfam" id="PF07167">
    <property type="entry name" value="PhaC_N"/>
    <property type="match status" value="1"/>
</dbReference>
<proteinExistence type="predicted"/>
<dbReference type="Proteomes" id="UP000298588">
    <property type="component" value="Chromosome"/>
</dbReference>
<dbReference type="GO" id="GO:0042619">
    <property type="term" value="P:poly-hydroxybutyrate biosynthetic process"/>
    <property type="evidence" value="ECO:0007669"/>
    <property type="project" value="InterPro"/>
</dbReference>
<dbReference type="InterPro" id="IPR010963">
    <property type="entry name" value="PHA_synth_I"/>
</dbReference>
<evidence type="ECO:0000313" key="9">
    <source>
        <dbReference type="Proteomes" id="UP000298588"/>
    </source>
</evidence>
<dbReference type="InterPro" id="IPR010941">
    <property type="entry name" value="PhaC_N"/>
</dbReference>
<dbReference type="SUPFAM" id="SSF53474">
    <property type="entry name" value="alpha/beta-Hydrolases"/>
    <property type="match status" value="1"/>
</dbReference>
<keyword evidence="9" id="KW-1185">Reference proteome</keyword>
<feature type="domain" description="AB hydrolase-1" evidence="6">
    <location>
        <begin position="559"/>
        <end position="799"/>
    </location>
</feature>
<feature type="region of interest" description="Disordered" evidence="5">
    <location>
        <begin position="252"/>
        <end position="279"/>
    </location>
</feature>
<dbReference type="PANTHER" id="PTHR36837">
    <property type="entry name" value="POLY(3-HYDROXYALKANOATE) POLYMERASE SUBUNIT PHAC"/>
    <property type="match status" value="1"/>
</dbReference>
<gene>
    <name evidence="8" type="primary">phaC</name>
    <name evidence="8" type="ORF">E8L99_18585</name>
</gene>
<name>A0A4D7QYF0_9HYPH</name>